<keyword evidence="3" id="KW-1185">Reference proteome</keyword>
<organism evidence="2 3">
    <name type="scientific">Hymenoscyphus fraxineus</name>
    <dbReference type="NCBI Taxonomy" id="746836"/>
    <lineage>
        <taxon>Eukaryota</taxon>
        <taxon>Fungi</taxon>
        <taxon>Dikarya</taxon>
        <taxon>Ascomycota</taxon>
        <taxon>Pezizomycotina</taxon>
        <taxon>Leotiomycetes</taxon>
        <taxon>Helotiales</taxon>
        <taxon>Helotiaceae</taxon>
        <taxon>Hymenoscyphus</taxon>
    </lineage>
</organism>
<dbReference type="Proteomes" id="UP000696280">
    <property type="component" value="Unassembled WGS sequence"/>
</dbReference>
<evidence type="ECO:0000256" key="1">
    <source>
        <dbReference type="SAM" id="MobiDB-lite"/>
    </source>
</evidence>
<reference evidence="2" key="1">
    <citation type="submission" date="2021-07" db="EMBL/GenBank/DDBJ databases">
        <authorList>
            <person name="Durling M."/>
        </authorList>
    </citation>
    <scope>NUCLEOTIDE SEQUENCE</scope>
</reference>
<feature type="region of interest" description="Disordered" evidence="1">
    <location>
        <begin position="418"/>
        <end position="440"/>
    </location>
</feature>
<dbReference type="OrthoDB" id="10277600at2759"/>
<dbReference type="AlphaFoldDB" id="A0A9N9KMG2"/>
<evidence type="ECO:0000313" key="2">
    <source>
        <dbReference type="EMBL" id="CAG8949751.1"/>
    </source>
</evidence>
<feature type="region of interest" description="Disordered" evidence="1">
    <location>
        <begin position="1"/>
        <end position="36"/>
    </location>
</feature>
<name>A0A9N9KMG2_9HELO</name>
<dbReference type="EMBL" id="CAJVRL010000025">
    <property type="protein sequence ID" value="CAG8949751.1"/>
    <property type="molecule type" value="Genomic_DNA"/>
</dbReference>
<comment type="caution">
    <text evidence="2">The sequence shown here is derived from an EMBL/GenBank/DDBJ whole genome shotgun (WGS) entry which is preliminary data.</text>
</comment>
<evidence type="ECO:0000313" key="3">
    <source>
        <dbReference type="Proteomes" id="UP000696280"/>
    </source>
</evidence>
<sequence length="440" mass="49505">MNNSSQVPPEWSNKRSLDLGDKLASKRPRLTMESTPDGQEAMRALAGDYLSSVPVFLLEHKLGYGHNLKFSQDGGGFCLVIHALPDKLARIAYKFATSIHPSHAAALQSLMYKAKGHLAVQRMMGLGEEDNGDQYTISALATQTRAPKSRQYYEYLQYLVSRRDETAITRVFSEENGISEEEYMRRNPVFDGFTIVDSVEALNAMNNMFQSTARKGGPPDFIFTYIDHGKRGPKLNQPLWLGLFVRSLKHTWLLDLRKIGSLIKSDVASSTPVTLAILLADSEVNKVCNHSARFTTAMYHHFGISPSALIDFLFMQEKVHGKGAKFPTAFDTIGSAHSVTWSWVQWAHYQYMHRLRKFEEGMEGISEPTLSPMAMQAAVYRVRGMLTMMWQIYDARLGIREELEVLEKSNYSVAKALGAAGKVPSDPEERGTRNPLPSWR</sequence>
<accession>A0A9N9KMG2</accession>
<protein>
    <submittedName>
        <fullName evidence="2">Uncharacterized protein</fullName>
    </submittedName>
</protein>
<proteinExistence type="predicted"/>
<feature type="compositionally biased region" description="Basic and acidic residues" evidence="1">
    <location>
        <begin position="12"/>
        <end position="24"/>
    </location>
</feature>
<gene>
    <name evidence="2" type="ORF">HYFRA_00004073</name>
</gene>